<dbReference type="Pfam" id="PF01593">
    <property type="entry name" value="Amino_oxidase"/>
    <property type="match status" value="1"/>
</dbReference>
<dbReference type="InterPro" id="IPR004572">
    <property type="entry name" value="Protoporphyrinogen_oxidase"/>
</dbReference>
<keyword evidence="9 11" id="KW-0627">Porphyrin biosynthesis</keyword>
<keyword evidence="7 11" id="KW-0560">Oxidoreductase</keyword>
<dbReference type="SUPFAM" id="SSF54373">
    <property type="entry name" value="FAD-linked reductases, C-terminal domain"/>
    <property type="match status" value="1"/>
</dbReference>
<dbReference type="EC" id="1.3.3.4" evidence="4 11"/>
<comment type="pathway">
    <text evidence="2 11">Porphyrin-containing compound metabolism; protoporphyrin-IX biosynthesis; protoporphyrin-IX from protoporphyrinogen-IX: step 1/1.</text>
</comment>
<accession>A0AAE8MP71</accession>
<dbReference type="PANTHER" id="PTHR42923">
    <property type="entry name" value="PROTOPORPHYRINOGEN OXIDASE"/>
    <property type="match status" value="1"/>
</dbReference>
<name>A0AAE8MP71_9PEZI</name>
<dbReference type="AlphaFoldDB" id="A0AAE8MP71"/>
<dbReference type="EMBL" id="ONZQ02000001">
    <property type="protein sequence ID" value="SPN96957.1"/>
    <property type="molecule type" value="Genomic_DNA"/>
</dbReference>
<feature type="domain" description="Amine oxidase" evidence="12">
    <location>
        <begin position="57"/>
        <end position="543"/>
    </location>
</feature>
<dbReference type="PANTHER" id="PTHR42923:SF3">
    <property type="entry name" value="PROTOPORPHYRINOGEN OXIDASE"/>
    <property type="match status" value="1"/>
</dbReference>
<keyword evidence="6 11" id="KW-0274">FAD</keyword>
<evidence type="ECO:0000256" key="2">
    <source>
        <dbReference type="ARBA" id="ARBA00005073"/>
    </source>
</evidence>
<comment type="subcellular location">
    <subcellularLocation>
        <location evidence="11">Mitochondrion inner membrane</location>
    </subcellularLocation>
</comment>
<evidence type="ECO:0000313" key="14">
    <source>
        <dbReference type="Proteomes" id="UP001187682"/>
    </source>
</evidence>
<dbReference type="InterPro" id="IPR002937">
    <property type="entry name" value="Amino_oxidase"/>
</dbReference>
<evidence type="ECO:0000256" key="4">
    <source>
        <dbReference type="ARBA" id="ARBA00012867"/>
    </source>
</evidence>
<organism evidence="13 14">
    <name type="scientific">Cephalotrichum gorgonifer</name>
    <dbReference type="NCBI Taxonomy" id="2041049"/>
    <lineage>
        <taxon>Eukaryota</taxon>
        <taxon>Fungi</taxon>
        <taxon>Dikarya</taxon>
        <taxon>Ascomycota</taxon>
        <taxon>Pezizomycotina</taxon>
        <taxon>Sordariomycetes</taxon>
        <taxon>Hypocreomycetidae</taxon>
        <taxon>Microascales</taxon>
        <taxon>Microascaceae</taxon>
        <taxon>Cephalotrichum</taxon>
    </lineage>
</organism>
<keyword evidence="8 11" id="KW-0350">Heme biosynthesis</keyword>
<comment type="catalytic activity">
    <reaction evidence="10 11">
        <text>protoporphyrinogen IX + 3 O2 = protoporphyrin IX + 3 H2O2</text>
        <dbReference type="Rhea" id="RHEA:25576"/>
        <dbReference type="ChEBI" id="CHEBI:15379"/>
        <dbReference type="ChEBI" id="CHEBI:16240"/>
        <dbReference type="ChEBI" id="CHEBI:57306"/>
        <dbReference type="ChEBI" id="CHEBI:57307"/>
        <dbReference type="EC" id="1.3.3.4"/>
    </reaction>
</comment>
<dbReference type="GO" id="GO:0004729">
    <property type="term" value="F:oxygen-dependent protoporphyrinogen oxidase activity"/>
    <property type="evidence" value="ECO:0007669"/>
    <property type="project" value="UniProtKB-UniRule"/>
</dbReference>
<evidence type="ECO:0000256" key="3">
    <source>
        <dbReference type="ARBA" id="ARBA00010551"/>
    </source>
</evidence>
<gene>
    <name evidence="13" type="ORF">DNG_00475</name>
</gene>
<evidence type="ECO:0000256" key="7">
    <source>
        <dbReference type="ARBA" id="ARBA00023002"/>
    </source>
</evidence>
<comment type="cofactor">
    <cofactor evidence="11">
        <name>FAD</name>
        <dbReference type="ChEBI" id="CHEBI:57692"/>
    </cofactor>
    <text evidence="11">Binds 1 FAD per subunit.</text>
</comment>
<evidence type="ECO:0000256" key="6">
    <source>
        <dbReference type="ARBA" id="ARBA00022827"/>
    </source>
</evidence>
<evidence type="ECO:0000256" key="10">
    <source>
        <dbReference type="ARBA" id="ARBA00047554"/>
    </source>
</evidence>
<evidence type="ECO:0000256" key="9">
    <source>
        <dbReference type="ARBA" id="ARBA00023244"/>
    </source>
</evidence>
<evidence type="ECO:0000313" key="13">
    <source>
        <dbReference type="EMBL" id="SPN96957.1"/>
    </source>
</evidence>
<dbReference type="NCBIfam" id="TIGR00562">
    <property type="entry name" value="proto_IX_ox"/>
    <property type="match status" value="1"/>
</dbReference>
<dbReference type="InterPro" id="IPR036188">
    <property type="entry name" value="FAD/NAD-bd_sf"/>
</dbReference>
<sequence>MEATRRSPARLVRAISYRPRSGARVRLWPVSTVLPRRSYATTAAAPPENIAVIGGGITGLTTAYYLARLLPATSRVTLYEAADEIGGWIHTHKEEAPGGGTVHFEKGPRMLRGLGGSGFRGDDYVFYDMITDLNLAPKISPPRKKLFCYNDQLIHLPPLPTPRSLLRTAWQLARGTHILSGMPAAALRYRRLRMRDLPASGAAAHDVSVGDWLRMTFGDLPGPRNVLSGMLHGIYGGHVDRLGLSSVLPAFWYWMNMRAGAGEELVPRQDYELMKELDPRKRGIEEGVRNWSVAEVMSFPGGMSTFVYAIRDALGRCPNVTLKTGAPVSGIRYVEELDKVELSTPSAPAISYDKVISTTPSATLSPLVPNIPLPTDAVSIMTISLFYAEENLTSHNQAFGYLIPLTTPNPEQVLGVFFDSDTYGLSPSEKRGTKLTVLMGGHFWSGEEGGESAPVPDKEECVRRAKAMLARHLGLTAAPEVTHVNFARGCIPQHSPSHRAVLSHAHDALAAEFRGRLAVAGGSYTPVGVMPAMRAGYDAACQVAGRPRPHVGDTGLAQFKDGLDVITVPREELNALGKRLRGPGAVGRWFSGQ</sequence>
<dbReference type="Gene3D" id="3.50.50.60">
    <property type="entry name" value="FAD/NAD(P)-binding domain"/>
    <property type="match status" value="1"/>
</dbReference>
<keyword evidence="5 11" id="KW-0285">Flavoprotein</keyword>
<evidence type="ECO:0000256" key="5">
    <source>
        <dbReference type="ARBA" id="ARBA00022630"/>
    </source>
</evidence>
<dbReference type="GO" id="GO:0005743">
    <property type="term" value="C:mitochondrial inner membrane"/>
    <property type="evidence" value="ECO:0007669"/>
    <property type="project" value="UniProtKB-SubCell"/>
</dbReference>
<dbReference type="GO" id="GO:0006782">
    <property type="term" value="P:protoporphyrinogen IX biosynthetic process"/>
    <property type="evidence" value="ECO:0007669"/>
    <property type="project" value="UniProtKB-UniRule"/>
</dbReference>
<protein>
    <recommendedName>
        <fullName evidence="4 11">Protoporphyrinogen oxidase</fullName>
        <ecNumber evidence="4 11">1.3.3.4</ecNumber>
    </recommendedName>
</protein>
<comment type="caution">
    <text evidence="13">The sequence shown here is derived from an EMBL/GenBank/DDBJ whole genome shotgun (WGS) entry which is preliminary data.</text>
</comment>
<dbReference type="InterPro" id="IPR050464">
    <property type="entry name" value="Zeta_carotene_desat/Oxidored"/>
</dbReference>
<dbReference type="SUPFAM" id="SSF51905">
    <property type="entry name" value="FAD/NAD(P)-binding domain"/>
    <property type="match status" value="1"/>
</dbReference>
<proteinExistence type="inferred from homology"/>
<evidence type="ECO:0000256" key="11">
    <source>
        <dbReference type="RuleBase" id="RU367069"/>
    </source>
</evidence>
<evidence type="ECO:0000259" key="12">
    <source>
        <dbReference type="Pfam" id="PF01593"/>
    </source>
</evidence>
<reference evidence="13" key="1">
    <citation type="submission" date="2018-03" db="EMBL/GenBank/DDBJ databases">
        <authorList>
            <person name="Guldener U."/>
        </authorList>
    </citation>
    <scope>NUCLEOTIDE SEQUENCE</scope>
</reference>
<comment type="function">
    <text evidence="1 11">Catalyzes the 6-electron oxidation of protoporphyrinogen-IX to form protoporphyrin-IX.</text>
</comment>
<evidence type="ECO:0000256" key="1">
    <source>
        <dbReference type="ARBA" id="ARBA00002600"/>
    </source>
</evidence>
<keyword evidence="14" id="KW-1185">Reference proteome</keyword>
<comment type="similarity">
    <text evidence="3 11">Belongs to the protoporphyrinogen/coproporphyrinogen oxidase family. Protoporphyrinogen oxidase subfamily.</text>
</comment>
<evidence type="ECO:0000256" key="8">
    <source>
        <dbReference type="ARBA" id="ARBA00023133"/>
    </source>
</evidence>
<dbReference type="Proteomes" id="UP001187682">
    <property type="component" value="Unassembled WGS sequence"/>
</dbReference>